<keyword evidence="7" id="KW-1185">Reference proteome</keyword>
<name>A0ABT1HTW8_STRSD</name>
<keyword evidence="3" id="KW-0812">Transmembrane</keyword>
<feature type="transmembrane region" description="Helical" evidence="3">
    <location>
        <begin position="360"/>
        <end position="381"/>
    </location>
</feature>
<dbReference type="InterPro" id="IPR050256">
    <property type="entry name" value="Glycosyltransferase_2"/>
</dbReference>
<reference evidence="6 7" key="1">
    <citation type="submission" date="2022-06" db="EMBL/GenBank/DDBJ databases">
        <title>Genomic Encyclopedia of Archaeal and Bacterial Type Strains, Phase II (KMG-II): from individual species to whole genera.</title>
        <authorList>
            <person name="Goeker M."/>
        </authorList>
    </citation>
    <scope>NUCLEOTIDE SEQUENCE [LARGE SCALE GENOMIC DNA]</scope>
    <source>
        <strain evidence="6 7">DSM 40477</strain>
    </source>
</reference>
<proteinExistence type="inferred from homology"/>
<protein>
    <submittedName>
        <fullName evidence="6">Glycosyltransferase involved in cell wall bisynthesis</fullName>
    </submittedName>
</protein>
<organism evidence="6 7">
    <name type="scientific">Streptoalloteichus tenebrarius (strain ATCC 17920 / DSM 40477 / JCM 4838 / CBS 697.72 / NBRC 16177 / NCIMB 11028 / NRRL B-12390 / A12253. 1 / ISP 5477)</name>
    <name type="common">Streptomyces tenebrarius</name>
    <dbReference type="NCBI Taxonomy" id="1933"/>
    <lineage>
        <taxon>Bacteria</taxon>
        <taxon>Bacillati</taxon>
        <taxon>Actinomycetota</taxon>
        <taxon>Actinomycetes</taxon>
        <taxon>Pseudonocardiales</taxon>
        <taxon>Pseudonocardiaceae</taxon>
        <taxon>Streptoalloteichus</taxon>
    </lineage>
</organism>
<dbReference type="InterPro" id="IPR029044">
    <property type="entry name" value="Nucleotide-diphossugar_trans"/>
</dbReference>
<feature type="domain" description="Glycosyltransferase 2-like" evidence="4">
    <location>
        <begin position="8"/>
        <end position="166"/>
    </location>
</feature>
<sequence length="418" mass="44009">MNDKLEVTVLLPCLNEAETLAVCVTKARRSLEELGVAGEVLVSDNGSTDGSQRIAEEHGARVVHAPIKGYGGALLAGIENARGKYVIMADADDSYDLSNLGPFVEGLRRGHDVVMGNRFRGGIAPGAMPPLHRYLGNPVLSWLGRVLFGLKGVGDFHCGIRGFNRERILALGLCMPGMEFASELVVRAALAGYDIAEVPTTLRPDGRSRPPHLRTWRDGWRHLRFLLMFAPGKTLIAPGAVLLVLGLVGTAVLTRGPVTVAGVRFDIAALVYASLLVLVSVQLLLFGACAKIYGRSSGILRDDNSPLWLSLMRFEVLLGAGLALIAAGLLGTVGAVSWWGSRGFADLEPQTIIRIVMPSATAIGVGVVSLFSGLLTSLLALRGVGRPTPQDRGAVRDGSATGGGGVADLAHSSAASRD</sequence>
<dbReference type="Gene3D" id="3.90.550.10">
    <property type="entry name" value="Spore Coat Polysaccharide Biosynthesis Protein SpsA, Chain A"/>
    <property type="match status" value="1"/>
</dbReference>
<dbReference type="PANTHER" id="PTHR48090">
    <property type="entry name" value="UNDECAPRENYL-PHOSPHATE 4-DEOXY-4-FORMAMIDO-L-ARABINOSE TRANSFERASE-RELATED"/>
    <property type="match status" value="1"/>
</dbReference>
<keyword evidence="3" id="KW-0472">Membrane</keyword>
<gene>
    <name evidence="6" type="ORF">LX15_002674</name>
</gene>
<keyword evidence="3" id="KW-1133">Transmembrane helix</keyword>
<evidence type="ECO:0000313" key="7">
    <source>
        <dbReference type="Proteomes" id="UP001205311"/>
    </source>
</evidence>
<feature type="transmembrane region" description="Helical" evidence="3">
    <location>
        <begin position="269"/>
        <end position="293"/>
    </location>
</feature>
<evidence type="ECO:0000259" key="4">
    <source>
        <dbReference type="Pfam" id="PF00535"/>
    </source>
</evidence>
<feature type="transmembrane region" description="Helical" evidence="3">
    <location>
        <begin position="314"/>
        <end position="340"/>
    </location>
</feature>
<dbReference type="Pfam" id="PF00535">
    <property type="entry name" value="Glycos_transf_2"/>
    <property type="match status" value="1"/>
</dbReference>
<dbReference type="SUPFAM" id="SSF53448">
    <property type="entry name" value="Nucleotide-diphospho-sugar transferases"/>
    <property type="match status" value="1"/>
</dbReference>
<feature type="region of interest" description="Disordered" evidence="2">
    <location>
        <begin position="389"/>
        <end position="418"/>
    </location>
</feature>
<dbReference type="RefSeq" id="WP_253669887.1">
    <property type="nucleotide sequence ID" value="NZ_JAMTCP010000012.1"/>
</dbReference>
<comment type="similarity">
    <text evidence="1">Belongs to the glycosyltransferase 2 family.</text>
</comment>
<feature type="domain" description="Low-salt glycan biosynthesis hexosyltransferase Agl6 C-terminal transmembrane region" evidence="5">
    <location>
        <begin position="289"/>
        <end position="379"/>
    </location>
</feature>
<dbReference type="InterPro" id="IPR058718">
    <property type="entry name" value="Agl6_TM_C"/>
</dbReference>
<accession>A0ABT1HTW8</accession>
<dbReference type="Pfam" id="PF26629">
    <property type="entry name" value="GT2_TM_C"/>
    <property type="match status" value="1"/>
</dbReference>
<evidence type="ECO:0000256" key="3">
    <source>
        <dbReference type="SAM" id="Phobius"/>
    </source>
</evidence>
<dbReference type="Proteomes" id="UP001205311">
    <property type="component" value="Unassembled WGS sequence"/>
</dbReference>
<dbReference type="InterPro" id="IPR001173">
    <property type="entry name" value="Glyco_trans_2-like"/>
</dbReference>
<comment type="caution">
    <text evidence="6">The sequence shown here is derived from an EMBL/GenBank/DDBJ whole genome shotgun (WGS) entry which is preliminary data.</text>
</comment>
<dbReference type="PANTHER" id="PTHR48090:SF7">
    <property type="entry name" value="RFBJ PROTEIN"/>
    <property type="match status" value="1"/>
</dbReference>
<dbReference type="EMBL" id="JAMTCP010000012">
    <property type="protein sequence ID" value="MCP2258975.1"/>
    <property type="molecule type" value="Genomic_DNA"/>
</dbReference>
<evidence type="ECO:0000259" key="5">
    <source>
        <dbReference type="Pfam" id="PF26629"/>
    </source>
</evidence>
<evidence type="ECO:0000313" key="6">
    <source>
        <dbReference type="EMBL" id="MCP2258975.1"/>
    </source>
</evidence>
<feature type="transmembrane region" description="Helical" evidence="3">
    <location>
        <begin position="225"/>
        <end position="249"/>
    </location>
</feature>
<evidence type="ECO:0000256" key="1">
    <source>
        <dbReference type="ARBA" id="ARBA00006739"/>
    </source>
</evidence>
<dbReference type="CDD" id="cd04179">
    <property type="entry name" value="DPM_DPG-synthase_like"/>
    <property type="match status" value="1"/>
</dbReference>
<evidence type="ECO:0000256" key="2">
    <source>
        <dbReference type="SAM" id="MobiDB-lite"/>
    </source>
</evidence>